<feature type="non-terminal residue" evidence="1">
    <location>
        <position position="1"/>
    </location>
</feature>
<evidence type="ECO:0000313" key="1">
    <source>
        <dbReference type="EMBL" id="JAP09851.1"/>
    </source>
</evidence>
<proteinExistence type="predicted"/>
<reference evidence="1" key="1">
    <citation type="submission" date="2015-12" db="EMBL/GenBank/DDBJ databases">
        <title>Gene expression during late stages of embryo sac development: a critical building block for successful pollen-pistil interactions.</title>
        <authorList>
            <person name="Liu Y."/>
            <person name="Joly V."/>
            <person name="Sabar M."/>
            <person name="Matton D.P."/>
        </authorList>
    </citation>
    <scope>NUCLEOTIDE SEQUENCE</scope>
</reference>
<name>A0A0V0GRF6_SOLCH</name>
<dbReference type="EMBL" id="GEDG01034205">
    <property type="protein sequence ID" value="JAP09851.1"/>
    <property type="molecule type" value="Transcribed_RNA"/>
</dbReference>
<sequence length="79" mass="9025">GLICNEEQKKLITIKILTRIKIQDYEIETLALVDSGCTKSIINRCILPLEVIKDLPEPQSAMQMDGSYNIYKHYVNNAK</sequence>
<protein>
    <submittedName>
        <fullName evidence="1">Putative ovule protein</fullName>
    </submittedName>
</protein>
<dbReference type="AlphaFoldDB" id="A0A0V0GRF6"/>
<organism evidence="1">
    <name type="scientific">Solanum chacoense</name>
    <name type="common">Chaco potato</name>
    <dbReference type="NCBI Taxonomy" id="4108"/>
    <lineage>
        <taxon>Eukaryota</taxon>
        <taxon>Viridiplantae</taxon>
        <taxon>Streptophyta</taxon>
        <taxon>Embryophyta</taxon>
        <taxon>Tracheophyta</taxon>
        <taxon>Spermatophyta</taxon>
        <taxon>Magnoliopsida</taxon>
        <taxon>eudicotyledons</taxon>
        <taxon>Gunneridae</taxon>
        <taxon>Pentapetalae</taxon>
        <taxon>asterids</taxon>
        <taxon>lamiids</taxon>
        <taxon>Solanales</taxon>
        <taxon>Solanaceae</taxon>
        <taxon>Solanoideae</taxon>
        <taxon>Solaneae</taxon>
        <taxon>Solanum</taxon>
    </lineage>
</organism>
<accession>A0A0V0GRF6</accession>